<keyword evidence="13" id="KW-1185">Reference proteome</keyword>
<dbReference type="InterPro" id="IPR001223">
    <property type="entry name" value="Glyco_hydro18_cat"/>
</dbReference>
<reference evidence="12 13" key="3">
    <citation type="journal article" date="2017" name="G3 (Bethesda)">
        <title>Comparative analysis highlights variable genome content of wheat rusts and divergence of the mating loci.</title>
        <authorList>
            <person name="Cuomo C.A."/>
            <person name="Bakkeren G."/>
            <person name="Khalil H.B."/>
            <person name="Panwar V."/>
            <person name="Joly D."/>
            <person name="Linning R."/>
            <person name="Sakthikumar S."/>
            <person name="Song X."/>
            <person name="Adiconis X."/>
            <person name="Fan L."/>
            <person name="Goldberg J.M."/>
            <person name="Levin J.Z."/>
            <person name="Young S."/>
            <person name="Zeng Q."/>
            <person name="Anikster Y."/>
            <person name="Bruce M."/>
            <person name="Wang M."/>
            <person name="Yin C."/>
            <person name="McCallum B."/>
            <person name="Szabo L.J."/>
            <person name="Hulbert S."/>
            <person name="Chen X."/>
            <person name="Fellers J.P."/>
        </authorList>
    </citation>
    <scope>NUCLEOTIDE SEQUENCE</scope>
    <source>
        <strain evidence="13">Isolate 1-1 / race 1 (BBBD)</strain>
        <strain evidence="12">isolate 1-1 / race 1 (BBBD)</strain>
    </source>
</reference>
<dbReference type="Gene3D" id="3.10.50.10">
    <property type="match status" value="1"/>
</dbReference>
<comment type="similarity">
    <text evidence="8">Belongs to the glycosyl hydrolase 18 family.</text>
</comment>
<organism evidence="11">
    <name type="scientific">Puccinia triticina (isolate 1-1 / race 1 (BBBD))</name>
    <name type="common">Brown leaf rust fungus</name>
    <dbReference type="NCBI Taxonomy" id="630390"/>
    <lineage>
        <taxon>Eukaryota</taxon>
        <taxon>Fungi</taxon>
        <taxon>Dikarya</taxon>
        <taxon>Basidiomycota</taxon>
        <taxon>Pucciniomycotina</taxon>
        <taxon>Pucciniomycetes</taxon>
        <taxon>Pucciniales</taxon>
        <taxon>Pucciniaceae</taxon>
        <taxon>Puccinia</taxon>
    </lineage>
</organism>
<evidence type="ECO:0000313" key="11">
    <source>
        <dbReference type="EMBL" id="OAV93938.1"/>
    </source>
</evidence>
<dbReference type="Proteomes" id="UP000005240">
    <property type="component" value="Unassembled WGS sequence"/>
</dbReference>
<keyword evidence="6" id="KW-0624">Polysaccharide degradation</keyword>
<gene>
    <name evidence="11" type="ORF">PTTG_08593</name>
</gene>
<reference evidence="12" key="4">
    <citation type="submission" date="2025-05" db="UniProtKB">
        <authorList>
            <consortium name="EnsemblFungi"/>
        </authorList>
    </citation>
    <scope>IDENTIFICATION</scope>
    <source>
        <strain evidence="12">isolate 1-1 / race 1 (BBBD)</strain>
    </source>
</reference>
<protein>
    <submittedName>
        <fullName evidence="12">Chitinase</fullName>
    </submittedName>
</protein>
<dbReference type="EMBL" id="ADAS02000045">
    <property type="protein sequence ID" value="OAV93938.1"/>
    <property type="molecule type" value="Genomic_DNA"/>
</dbReference>
<dbReference type="GO" id="GO:0005576">
    <property type="term" value="C:extracellular region"/>
    <property type="evidence" value="ECO:0007669"/>
    <property type="project" value="TreeGrafter"/>
</dbReference>
<dbReference type="SUPFAM" id="SSF54556">
    <property type="entry name" value="Chitinase insertion domain"/>
    <property type="match status" value="1"/>
</dbReference>
<dbReference type="InterPro" id="IPR050314">
    <property type="entry name" value="Glycosyl_Hydrlase_18"/>
</dbReference>
<evidence type="ECO:0000256" key="5">
    <source>
        <dbReference type="ARBA" id="ARBA00023295"/>
    </source>
</evidence>
<evidence type="ECO:0000313" key="13">
    <source>
        <dbReference type="Proteomes" id="UP000005240"/>
    </source>
</evidence>
<evidence type="ECO:0000256" key="4">
    <source>
        <dbReference type="ARBA" id="ARBA00023277"/>
    </source>
</evidence>
<evidence type="ECO:0000256" key="6">
    <source>
        <dbReference type="ARBA" id="ARBA00023326"/>
    </source>
</evidence>
<evidence type="ECO:0000259" key="10">
    <source>
        <dbReference type="PROSITE" id="PS51910"/>
    </source>
</evidence>
<dbReference type="SMART" id="SM00636">
    <property type="entry name" value="Glyco_18"/>
    <property type="match status" value="1"/>
</dbReference>
<dbReference type="AlphaFoldDB" id="A0A180GN97"/>
<feature type="region of interest" description="Disordered" evidence="9">
    <location>
        <begin position="54"/>
        <end position="81"/>
    </location>
</feature>
<dbReference type="Gene3D" id="3.20.20.80">
    <property type="entry name" value="Glycosidases"/>
    <property type="match status" value="1"/>
</dbReference>
<accession>A0A180GN97</accession>
<dbReference type="InterPro" id="IPR029070">
    <property type="entry name" value="Chitinase_insertion_sf"/>
</dbReference>
<evidence type="ECO:0000256" key="2">
    <source>
        <dbReference type="ARBA" id="ARBA00022801"/>
    </source>
</evidence>
<reference evidence="11" key="2">
    <citation type="submission" date="2016-05" db="EMBL/GenBank/DDBJ databases">
        <title>Comparative analysis highlights variable genome content of wheat rusts and divergence of the mating loci.</title>
        <authorList>
            <person name="Cuomo C.A."/>
            <person name="Bakkeren G."/>
            <person name="Szabo L."/>
            <person name="Khalil H."/>
            <person name="Joly D."/>
            <person name="Goldberg J."/>
            <person name="Young S."/>
            <person name="Zeng Q."/>
            <person name="Fellers J."/>
        </authorList>
    </citation>
    <scope>NUCLEOTIDE SEQUENCE [LARGE SCALE GENOMIC DNA]</scope>
    <source>
        <strain evidence="11">1-1 BBBD Race 1</strain>
    </source>
</reference>
<proteinExistence type="inferred from homology"/>
<dbReference type="GO" id="GO:0008843">
    <property type="term" value="F:endochitinase activity"/>
    <property type="evidence" value="ECO:0007669"/>
    <property type="project" value="UniProtKB-EC"/>
</dbReference>
<evidence type="ECO:0000256" key="8">
    <source>
        <dbReference type="RuleBase" id="RU004453"/>
    </source>
</evidence>
<dbReference type="Pfam" id="PF00704">
    <property type="entry name" value="Glyco_hydro_18"/>
    <property type="match status" value="1"/>
</dbReference>
<feature type="domain" description="GH18" evidence="10">
    <location>
        <begin position="81"/>
        <end position="451"/>
    </location>
</feature>
<dbReference type="OrthoDB" id="73875at2759"/>
<dbReference type="SUPFAM" id="SSF51445">
    <property type="entry name" value="(Trans)glycosidases"/>
    <property type="match status" value="1"/>
</dbReference>
<dbReference type="GO" id="GO:0006032">
    <property type="term" value="P:chitin catabolic process"/>
    <property type="evidence" value="ECO:0007669"/>
    <property type="project" value="UniProtKB-KW"/>
</dbReference>
<evidence type="ECO:0000256" key="7">
    <source>
        <dbReference type="RuleBase" id="RU000489"/>
    </source>
</evidence>
<keyword evidence="5 7" id="KW-0326">Glycosidase</keyword>
<dbReference type="EnsemblFungi" id="PTTG_08593-t43_1">
    <property type="protein sequence ID" value="PTTG_08593-t43_1-p1"/>
    <property type="gene ID" value="PTTG_08593"/>
</dbReference>
<sequence length="456" mass="50827">MDGCPIIHLQPTLGFELTLPPHINRGPSPKCCKQTSSTDMKNFINHIAPKIPFHTRPGHKPPLPPRPTHAQSTGPQNPPEPVLGGYYANWTVYSKPPFPPSHAAYYHLNTILYAFAKISPSGEVSLSDPWGDIEKPFEPSLGSPEFDPGFKGNLGEIAIMKYRNTKLRCQLSVGGAGAEITSSFQRIIKSEHAMRKFAHDCKELCRKYGFDGIDVDYEHPENTAEGRGLLELLRHTRATLDQLAHELGRQERYLLSVATSMGEWSATHLPLREMNEVLDRIYLMTYDASGSWDKTLNHHAPLHPHNGKGLSAASTVQFYHSRGVALHKLILGVPMYSRSFITKTGICGHHYERVCGPQEEATSEGTHMYNTLPRPNATEYHDSQLGVAYSYDGKEWCSYDSPTSMTWKTQFVRQRGLGGVFFWELAGGHVAAKPPHPRDLVPVAWEGLYSGIAGSY</sequence>
<dbReference type="InterPro" id="IPR011583">
    <property type="entry name" value="Chitinase_II/V-like_cat"/>
</dbReference>
<name>A0A180GN97_PUCT1</name>
<reference evidence="11" key="1">
    <citation type="submission" date="2009-11" db="EMBL/GenBank/DDBJ databases">
        <authorList>
            <consortium name="The Broad Institute Genome Sequencing Platform"/>
            <person name="Ward D."/>
            <person name="Feldgarden M."/>
            <person name="Earl A."/>
            <person name="Young S.K."/>
            <person name="Zeng Q."/>
            <person name="Koehrsen M."/>
            <person name="Alvarado L."/>
            <person name="Berlin A."/>
            <person name="Bochicchio J."/>
            <person name="Borenstein D."/>
            <person name="Chapman S.B."/>
            <person name="Chen Z."/>
            <person name="Engels R."/>
            <person name="Freedman E."/>
            <person name="Gellesch M."/>
            <person name="Goldberg J."/>
            <person name="Griggs A."/>
            <person name="Gujja S."/>
            <person name="Heilman E."/>
            <person name="Heiman D."/>
            <person name="Hepburn T."/>
            <person name="Howarth C."/>
            <person name="Jen D."/>
            <person name="Larson L."/>
            <person name="Lewis B."/>
            <person name="Mehta T."/>
            <person name="Park D."/>
            <person name="Pearson M."/>
            <person name="Roberts A."/>
            <person name="Saif S."/>
            <person name="Shea T."/>
            <person name="Shenoy N."/>
            <person name="Sisk P."/>
            <person name="Stolte C."/>
            <person name="Sykes S."/>
            <person name="Thomson T."/>
            <person name="Walk T."/>
            <person name="White J."/>
            <person name="Yandava C."/>
            <person name="Izard J."/>
            <person name="Baranova O.V."/>
            <person name="Blanton J.M."/>
            <person name="Tanner A.C."/>
            <person name="Dewhirst F.E."/>
            <person name="Haas B."/>
            <person name="Nusbaum C."/>
            <person name="Birren B."/>
        </authorList>
    </citation>
    <scope>NUCLEOTIDE SEQUENCE [LARGE SCALE GENOMIC DNA]</scope>
    <source>
        <strain evidence="11">1-1 BBBD Race 1</strain>
    </source>
</reference>
<comment type="catalytic activity">
    <reaction evidence="1">
        <text>Random endo-hydrolysis of N-acetyl-beta-D-glucosaminide (1-&gt;4)-beta-linkages in chitin and chitodextrins.</text>
        <dbReference type="EC" id="3.2.1.14"/>
    </reaction>
</comment>
<evidence type="ECO:0000256" key="3">
    <source>
        <dbReference type="ARBA" id="ARBA00023024"/>
    </source>
</evidence>
<evidence type="ECO:0000313" key="12">
    <source>
        <dbReference type="EnsemblFungi" id="PTTG_08593-t43_1-p1"/>
    </source>
</evidence>
<keyword evidence="3" id="KW-0146">Chitin degradation</keyword>
<evidence type="ECO:0000256" key="1">
    <source>
        <dbReference type="ARBA" id="ARBA00000822"/>
    </source>
</evidence>
<dbReference type="PANTHER" id="PTHR11177:SF317">
    <property type="entry name" value="CHITINASE 12-RELATED"/>
    <property type="match status" value="1"/>
</dbReference>
<dbReference type="STRING" id="630390.A0A180GN97"/>
<dbReference type="GO" id="GO:0008061">
    <property type="term" value="F:chitin binding"/>
    <property type="evidence" value="ECO:0007669"/>
    <property type="project" value="InterPro"/>
</dbReference>
<dbReference type="PROSITE" id="PS51910">
    <property type="entry name" value="GH18_2"/>
    <property type="match status" value="1"/>
</dbReference>
<dbReference type="PROSITE" id="PS01095">
    <property type="entry name" value="GH18_1"/>
    <property type="match status" value="1"/>
</dbReference>
<dbReference type="VEuPathDB" id="FungiDB:PTTG_08593"/>
<dbReference type="InterPro" id="IPR001579">
    <property type="entry name" value="Glyco_hydro_18_chit_AS"/>
</dbReference>
<keyword evidence="4" id="KW-0119">Carbohydrate metabolism</keyword>
<evidence type="ECO:0000256" key="9">
    <source>
        <dbReference type="SAM" id="MobiDB-lite"/>
    </source>
</evidence>
<dbReference type="InterPro" id="IPR017853">
    <property type="entry name" value="GH"/>
</dbReference>
<keyword evidence="2 7" id="KW-0378">Hydrolase</keyword>
<dbReference type="PANTHER" id="PTHR11177">
    <property type="entry name" value="CHITINASE"/>
    <property type="match status" value="1"/>
</dbReference>
<dbReference type="GO" id="GO:0000272">
    <property type="term" value="P:polysaccharide catabolic process"/>
    <property type="evidence" value="ECO:0007669"/>
    <property type="project" value="UniProtKB-KW"/>
</dbReference>